<accession>A2F1K0</accession>
<dbReference type="VEuPathDB" id="TrichDB:TVAG_440440"/>
<keyword evidence="2" id="KW-0732">Signal</keyword>
<gene>
    <name evidence="3" type="ORF">TVAG_440440</name>
</gene>
<evidence type="ECO:0000313" key="4">
    <source>
        <dbReference type="Proteomes" id="UP000001542"/>
    </source>
</evidence>
<proteinExistence type="predicted"/>
<reference evidence="3" key="1">
    <citation type="submission" date="2006-10" db="EMBL/GenBank/DDBJ databases">
        <authorList>
            <person name="Amadeo P."/>
            <person name="Zhao Q."/>
            <person name="Wortman J."/>
            <person name="Fraser-Liggett C."/>
            <person name="Carlton J."/>
        </authorList>
    </citation>
    <scope>NUCLEOTIDE SEQUENCE</scope>
    <source>
        <strain evidence="3">G3</strain>
    </source>
</reference>
<keyword evidence="1" id="KW-1133">Transmembrane helix</keyword>
<dbReference type="InParanoid" id="A2F1K0"/>
<feature type="signal peptide" evidence="2">
    <location>
        <begin position="1"/>
        <end position="20"/>
    </location>
</feature>
<dbReference type="KEGG" id="tva:4759043"/>
<feature type="chain" id="PRO_5002643301" evidence="2">
    <location>
        <begin position="21"/>
        <end position="146"/>
    </location>
</feature>
<dbReference type="AlphaFoldDB" id="A2F1K0"/>
<feature type="transmembrane region" description="Helical" evidence="1">
    <location>
        <begin position="91"/>
        <end position="111"/>
    </location>
</feature>
<evidence type="ECO:0000256" key="2">
    <source>
        <dbReference type="SAM" id="SignalP"/>
    </source>
</evidence>
<dbReference type="SMR" id="A2F1K0"/>
<dbReference type="RefSeq" id="XP_001330134.1">
    <property type="nucleotide sequence ID" value="XM_001330099.1"/>
</dbReference>
<dbReference type="Proteomes" id="UP000001542">
    <property type="component" value="Unassembled WGS sequence"/>
</dbReference>
<evidence type="ECO:0000256" key="1">
    <source>
        <dbReference type="SAM" id="Phobius"/>
    </source>
</evidence>
<protein>
    <submittedName>
        <fullName evidence="3">Uncharacterized protein</fullName>
    </submittedName>
</protein>
<organism evidence="3 4">
    <name type="scientific">Trichomonas vaginalis (strain ATCC PRA-98 / G3)</name>
    <dbReference type="NCBI Taxonomy" id="412133"/>
    <lineage>
        <taxon>Eukaryota</taxon>
        <taxon>Metamonada</taxon>
        <taxon>Parabasalia</taxon>
        <taxon>Trichomonadida</taxon>
        <taxon>Trichomonadidae</taxon>
        <taxon>Trichomonas</taxon>
    </lineage>
</organism>
<sequence>MFFFLFSLIVSLTEPKKVSSAGIESQEKVSLLKVGIPRKPLKTLTPKPSITKFRVSTRDLNNLAQQSFPQEEIPQSLTEEIKTQLTSTPMIIFYIVLGVCVLIVIGVFMFYNNSDDDADNTQDAIIESQYNEHLDPQLKNESPLQI</sequence>
<name>A2F1K0_TRIV3</name>
<keyword evidence="1" id="KW-0472">Membrane</keyword>
<keyword evidence="1" id="KW-0812">Transmembrane</keyword>
<dbReference type="EMBL" id="DS113574">
    <property type="protein sequence ID" value="EAY01218.1"/>
    <property type="molecule type" value="Genomic_DNA"/>
</dbReference>
<keyword evidence="4" id="KW-1185">Reference proteome</keyword>
<evidence type="ECO:0000313" key="3">
    <source>
        <dbReference type="EMBL" id="EAY01218.1"/>
    </source>
</evidence>
<reference evidence="3" key="2">
    <citation type="journal article" date="2007" name="Science">
        <title>Draft genome sequence of the sexually transmitted pathogen Trichomonas vaginalis.</title>
        <authorList>
            <person name="Carlton J.M."/>
            <person name="Hirt R.P."/>
            <person name="Silva J.C."/>
            <person name="Delcher A.L."/>
            <person name="Schatz M."/>
            <person name="Zhao Q."/>
            <person name="Wortman J.R."/>
            <person name="Bidwell S.L."/>
            <person name="Alsmark U.C.M."/>
            <person name="Besteiro S."/>
            <person name="Sicheritz-Ponten T."/>
            <person name="Noel C.J."/>
            <person name="Dacks J.B."/>
            <person name="Foster P.G."/>
            <person name="Simillion C."/>
            <person name="Van de Peer Y."/>
            <person name="Miranda-Saavedra D."/>
            <person name="Barton G.J."/>
            <person name="Westrop G.D."/>
            <person name="Mueller S."/>
            <person name="Dessi D."/>
            <person name="Fiori P.L."/>
            <person name="Ren Q."/>
            <person name="Paulsen I."/>
            <person name="Zhang H."/>
            <person name="Bastida-Corcuera F.D."/>
            <person name="Simoes-Barbosa A."/>
            <person name="Brown M.T."/>
            <person name="Hayes R.D."/>
            <person name="Mukherjee M."/>
            <person name="Okumura C.Y."/>
            <person name="Schneider R."/>
            <person name="Smith A.J."/>
            <person name="Vanacova S."/>
            <person name="Villalvazo M."/>
            <person name="Haas B.J."/>
            <person name="Pertea M."/>
            <person name="Feldblyum T.V."/>
            <person name="Utterback T.R."/>
            <person name="Shu C.L."/>
            <person name="Osoegawa K."/>
            <person name="de Jong P.J."/>
            <person name="Hrdy I."/>
            <person name="Horvathova L."/>
            <person name="Zubacova Z."/>
            <person name="Dolezal P."/>
            <person name="Malik S.B."/>
            <person name="Logsdon J.M. Jr."/>
            <person name="Henze K."/>
            <person name="Gupta A."/>
            <person name="Wang C.C."/>
            <person name="Dunne R.L."/>
            <person name="Upcroft J.A."/>
            <person name="Upcroft P."/>
            <person name="White O."/>
            <person name="Salzberg S.L."/>
            <person name="Tang P."/>
            <person name="Chiu C.-H."/>
            <person name="Lee Y.-S."/>
            <person name="Embley T.M."/>
            <person name="Coombs G.H."/>
            <person name="Mottram J.C."/>
            <person name="Tachezy J."/>
            <person name="Fraser-Liggett C.M."/>
            <person name="Johnson P.J."/>
        </authorList>
    </citation>
    <scope>NUCLEOTIDE SEQUENCE [LARGE SCALE GENOMIC DNA]</scope>
    <source>
        <strain evidence="3">G3</strain>
    </source>
</reference>
<dbReference type="VEuPathDB" id="TrichDB:TVAGG3_0369400"/>